<dbReference type="AlphaFoldDB" id="A0AAD3T8S5"/>
<keyword evidence="3" id="KW-1185">Reference proteome</keyword>
<feature type="compositionally biased region" description="Basic and acidic residues" evidence="1">
    <location>
        <begin position="107"/>
        <end position="118"/>
    </location>
</feature>
<sequence>MSTPSEACKTTNHHFMYEGYSSTPCQTQENRTNTHHKVTELTSGGTLYTSKKSNHHQQQPFNTICSTHHKKRLKVHPVGFCTSLHRRLQAATGSSAGRRIRPSAPRPMDEQKRTLLNQ</sequence>
<reference evidence="2" key="1">
    <citation type="submission" date="2023-05" db="EMBL/GenBank/DDBJ databases">
        <title>Nepenthes gracilis genome sequencing.</title>
        <authorList>
            <person name="Fukushima K."/>
        </authorList>
    </citation>
    <scope>NUCLEOTIDE SEQUENCE</scope>
    <source>
        <strain evidence="2">SING2019-196</strain>
    </source>
</reference>
<dbReference type="Proteomes" id="UP001279734">
    <property type="component" value="Unassembled WGS sequence"/>
</dbReference>
<dbReference type="EMBL" id="BSYO01000028">
    <property type="protein sequence ID" value="GMH24819.1"/>
    <property type="molecule type" value="Genomic_DNA"/>
</dbReference>
<accession>A0AAD3T8S5</accession>
<evidence type="ECO:0000256" key="1">
    <source>
        <dbReference type="SAM" id="MobiDB-lite"/>
    </source>
</evidence>
<evidence type="ECO:0000313" key="2">
    <source>
        <dbReference type="EMBL" id="GMH24819.1"/>
    </source>
</evidence>
<protein>
    <submittedName>
        <fullName evidence="2">Uncharacterized protein</fullName>
    </submittedName>
</protein>
<comment type="caution">
    <text evidence="2">The sequence shown here is derived from an EMBL/GenBank/DDBJ whole genome shotgun (WGS) entry which is preliminary data.</text>
</comment>
<gene>
    <name evidence="2" type="ORF">Nepgr_026662</name>
</gene>
<evidence type="ECO:0000313" key="3">
    <source>
        <dbReference type="Proteomes" id="UP001279734"/>
    </source>
</evidence>
<organism evidence="2 3">
    <name type="scientific">Nepenthes gracilis</name>
    <name type="common">Slender pitcher plant</name>
    <dbReference type="NCBI Taxonomy" id="150966"/>
    <lineage>
        <taxon>Eukaryota</taxon>
        <taxon>Viridiplantae</taxon>
        <taxon>Streptophyta</taxon>
        <taxon>Embryophyta</taxon>
        <taxon>Tracheophyta</taxon>
        <taxon>Spermatophyta</taxon>
        <taxon>Magnoliopsida</taxon>
        <taxon>eudicotyledons</taxon>
        <taxon>Gunneridae</taxon>
        <taxon>Pentapetalae</taxon>
        <taxon>Caryophyllales</taxon>
        <taxon>Nepenthaceae</taxon>
        <taxon>Nepenthes</taxon>
    </lineage>
</organism>
<feature type="region of interest" description="Disordered" evidence="1">
    <location>
        <begin position="88"/>
        <end position="118"/>
    </location>
</feature>
<name>A0AAD3T8S5_NEPGR</name>
<proteinExistence type="predicted"/>